<sequence length="163" mass="16346">MRRTSLVLAVAGGTAVLAAAGVALGVTTADRPAAPGTAIAAVATGPTSDDNPKPDDDARPSATAPSGTASGAASGAASGVGDGAVSRMRAGEIALAKAGGGRIVEIEAETEHGRPVWSVKVTKGATRYEVKVDRDDGAVVETERERADDHGGDRLHSDDRYDD</sequence>
<dbReference type="Proteomes" id="UP000198242">
    <property type="component" value="Chromosome I"/>
</dbReference>
<evidence type="ECO:0000256" key="1">
    <source>
        <dbReference type="SAM" id="MobiDB-lite"/>
    </source>
</evidence>
<feature type="signal peptide" evidence="2">
    <location>
        <begin position="1"/>
        <end position="19"/>
    </location>
</feature>
<gene>
    <name evidence="4" type="ORF">GA0074695_5788</name>
</gene>
<evidence type="ECO:0000313" key="4">
    <source>
        <dbReference type="EMBL" id="SCF33877.1"/>
    </source>
</evidence>
<keyword evidence="2" id="KW-0732">Signal</keyword>
<dbReference type="OrthoDB" id="3637997at2"/>
<feature type="region of interest" description="Disordered" evidence="1">
    <location>
        <begin position="37"/>
        <end position="82"/>
    </location>
</feature>
<evidence type="ECO:0000313" key="5">
    <source>
        <dbReference type="Proteomes" id="UP000198242"/>
    </source>
</evidence>
<dbReference type="InterPro" id="IPR025711">
    <property type="entry name" value="PepSY"/>
</dbReference>
<name>A0A1C4ZL93_MICVI</name>
<accession>A0A1C4ZL93</accession>
<feature type="region of interest" description="Disordered" evidence="1">
    <location>
        <begin position="134"/>
        <end position="163"/>
    </location>
</feature>
<keyword evidence="5" id="KW-1185">Reference proteome</keyword>
<reference evidence="5" key="1">
    <citation type="submission" date="2016-06" db="EMBL/GenBank/DDBJ databases">
        <authorList>
            <person name="Varghese N."/>
            <person name="Submissions Spin"/>
        </authorList>
    </citation>
    <scope>NUCLEOTIDE SEQUENCE [LARGE SCALE GENOMIC DNA]</scope>
    <source>
        <strain evidence="5">DSM 43909</strain>
    </source>
</reference>
<dbReference type="RefSeq" id="WP_089010296.1">
    <property type="nucleotide sequence ID" value="NZ_LT607411.1"/>
</dbReference>
<dbReference type="AlphaFoldDB" id="A0A1C4ZL93"/>
<dbReference type="Gene3D" id="3.10.450.40">
    <property type="match status" value="1"/>
</dbReference>
<feature type="compositionally biased region" description="Low complexity" evidence="1">
    <location>
        <begin position="60"/>
        <end position="82"/>
    </location>
</feature>
<proteinExistence type="predicted"/>
<feature type="chain" id="PRO_5039626312" evidence="2">
    <location>
        <begin position="20"/>
        <end position="163"/>
    </location>
</feature>
<organism evidence="4 5">
    <name type="scientific">Micromonospora viridifaciens</name>
    <dbReference type="NCBI Taxonomy" id="1881"/>
    <lineage>
        <taxon>Bacteria</taxon>
        <taxon>Bacillati</taxon>
        <taxon>Actinomycetota</taxon>
        <taxon>Actinomycetes</taxon>
        <taxon>Micromonosporales</taxon>
        <taxon>Micromonosporaceae</taxon>
        <taxon>Micromonospora</taxon>
    </lineage>
</organism>
<dbReference type="Pfam" id="PF03413">
    <property type="entry name" value="PepSY"/>
    <property type="match status" value="1"/>
</dbReference>
<dbReference type="EMBL" id="LT607411">
    <property type="protein sequence ID" value="SCF33877.1"/>
    <property type="molecule type" value="Genomic_DNA"/>
</dbReference>
<feature type="domain" description="PepSY" evidence="3">
    <location>
        <begin position="92"/>
        <end position="143"/>
    </location>
</feature>
<feature type="compositionally biased region" description="Basic and acidic residues" evidence="1">
    <location>
        <begin position="50"/>
        <end position="59"/>
    </location>
</feature>
<evidence type="ECO:0000256" key="2">
    <source>
        <dbReference type="SAM" id="SignalP"/>
    </source>
</evidence>
<protein>
    <submittedName>
        <fullName evidence="4">Peptidase propeptide and YPEB domain-containing protein</fullName>
    </submittedName>
</protein>
<evidence type="ECO:0000259" key="3">
    <source>
        <dbReference type="Pfam" id="PF03413"/>
    </source>
</evidence>
<feature type="compositionally biased region" description="Low complexity" evidence="1">
    <location>
        <begin position="37"/>
        <end position="47"/>
    </location>
</feature>